<sequence length="319" mass="34332">MKLRNVISRTIIPAIVAVVGFPVNAMAEDALTEFRIGYQKNGTLVVARQQQKIETALEEKGISVKWVEFSSGPPLLEAVNVGSIDFGTTGDTPPIFAQAAGANIVYVATQPSPGTGSAILVHQDSEIRILSDLKGKKVGFTKGSSANNLTVEALIKGGLTYNDIEPVYLSPADAAAAFVRKSIDAWTIWDPYYAIAETKQNAQVLTTGEPIVATNSFLLANGDFARKHPDTVSRVISALSEAANWAEANRDKVAEALADVTGVDLQSQTRAAERASFGIYPITQDIIKTQQTIADRFYEIGLIPKKITIRDAIWNAPQS</sequence>
<dbReference type="NCBIfam" id="NF008588">
    <property type="entry name" value="PRK11553.1"/>
    <property type="match status" value="1"/>
</dbReference>
<dbReference type="SUPFAM" id="SSF53850">
    <property type="entry name" value="Periplasmic binding protein-like II"/>
    <property type="match status" value="1"/>
</dbReference>
<dbReference type="InterPro" id="IPR015168">
    <property type="entry name" value="SsuA/THI5"/>
</dbReference>
<dbReference type="SMART" id="SM00062">
    <property type="entry name" value="PBPb"/>
    <property type="match status" value="1"/>
</dbReference>
<dbReference type="Pfam" id="PF09084">
    <property type="entry name" value="NMT1"/>
    <property type="match status" value="1"/>
</dbReference>
<feature type="domain" description="Solute-binding protein family 3/N-terminal" evidence="8">
    <location>
        <begin position="33"/>
        <end position="253"/>
    </location>
</feature>
<dbReference type="PANTHER" id="PTHR30024">
    <property type="entry name" value="ALIPHATIC SULFONATES-BINDING PROTEIN-RELATED"/>
    <property type="match status" value="1"/>
</dbReference>
<gene>
    <name evidence="9" type="ORF">SAMN05428964_104395</name>
</gene>
<comment type="similarity">
    <text evidence="2">Belongs to the bacterial solute-binding protein SsuA/TauA family.</text>
</comment>
<proteinExistence type="inferred from homology"/>
<dbReference type="GO" id="GO:0016020">
    <property type="term" value="C:membrane"/>
    <property type="evidence" value="ECO:0007669"/>
    <property type="project" value="InterPro"/>
</dbReference>
<protein>
    <recommendedName>
        <fullName evidence="6">Putative aliphatic sulfonates-binding protein</fullName>
    </recommendedName>
</protein>
<evidence type="ECO:0000256" key="2">
    <source>
        <dbReference type="ARBA" id="ARBA00010742"/>
    </source>
</evidence>
<keyword evidence="3" id="KW-0813">Transport</keyword>
<evidence type="ECO:0000313" key="10">
    <source>
        <dbReference type="Proteomes" id="UP000219068"/>
    </source>
</evidence>
<dbReference type="AlphaFoldDB" id="A0A285TPQ8"/>
<evidence type="ECO:0000256" key="6">
    <source>
        <dbReference type="ARBA" id="ARBA00070228"/>
    </source>
</evidence>
<comment type="function">
    <text evidence="5">Part of a binding-protein-dependent transport system for aliphatic sulfonates. Putative binding protein.</text>
</comment>
<dbReference type="FunFam" id="3.40.190.10:FF:000050">
    <property type="entry name" value="Sulfonate ABC transporter substrate-binding protein"/>
    <property type="match status" value="1"/>
</dbReference>
<comment type="subcellular location">
    <subcellularLocation>
        <location evidence="1">Periplasm</location>
    </subcellularLocation>
</comment>
<dbReference type="NCBIfam" id="TIGR01728">
    <property type="entry name" value="SsuA_fam"/>
    <property type="match status" value="1"/>
</dbReference>
<dbReference type="Gene3D" id="3.40.190.10">
    <property type="entry name" value="Periplasmic binding protein-like II"/>
    <property type="match status" value="2"/>
</dbReference>
<evidence type="ECO:0000313" key="9">
    <source>
        <dbReference type="EMBL" id="SOC24774.1"/>
    </source>
</evidence>
<organism evidence="9 10">
    <name type="scientific">Thalassospira xiamenensis</name>
    <dbReference type="NCBI Taxonomy" id="220697"/>
    <lineage>
        <taxon>Bacteria</taxon>
        <taxon>Pseudomonadati</taxon>
        <taxon>Pseudomonadota</taxon>
        <taxon>Alphaproteobacteria</taxon>
        <taxon>Rhodospirillales</taxon>
        <taxon>Thalassospiraceae</taxon>
        <taxon>Thalassospira</taxon>
    </lineage>
</organism>
<name>A0A285TPQ8_9PROT</name>
<dbReference type="Proteomes" id="UP000219068">
    <property type="component" value="Unassembled WGS sequence"/>
</dbReference>
<evidence type="ECO:0000256" key="4">
    <source>
        <dbReference type="ARBA" id="ARBA00022729"/>
    </source>
</evidence>
<dbReference type="CDD" id="cd13557">
    <property type="entry name" value="PBP2_SsuA"/>
    <property type="match status" value="1"/>
</dbReference>
<evidence type="ECO:0000256" key="3">
    <source>
        <dbReference type="ARBA" id="ARBA00022448"/>
    </source>
</evidence>
<evidence type="ECO:0000256" key="1">
    <source>
        <dbReference type="ARBA" id="ARBA00004418"/>
    </source>
</evidence>
<evidence type="ECO:0000259" key="8">
    <source>
        <dbReference type="SMART" id="SM00062"/>
    </source>
</evidence>
<evidence type="ECO:0000256" key="5">
    <source>
        <dbReference type="ARBA" id="ARBA00055538"/>
    </source>
</evidence>
<dbReference type="GO" id="GO:0042597">
    <property type="term" value="C:periplasmic space"/>
    <property type="evidence" value="ECO:0007669"/>
    <property type="project" value="UniProtKB-SubCell"/>
</dbReference>
<evidence type="ECO:0000256" key="7">
    <source>
        <dbReference type="SAM" id="SignalP"/>
    </source>
</evidence>
<dbReference type="PANTHER" id="PTHR30024:SF42">
    <property type="entry name" value="ALIPHATIC SULFONATES-BINDING PROTEIN-RELATED"/>
    <property type="match status" value="1"/>
</dbReference>
<keyword evidence="4 7" id="KW-0732">Signal</keyword>
<dbReference type="InterPro" id="IPR010067">
    <property type="entry name" value="ABC_SsuA_sub-bd"/>
</dbReference>
<dbReference type="EMBL" id="OBMM01000004">
    <property type="protein sequence ID" value="SOC24774.1"/>
    <property type="molecule type" value="Genomic_DNA"/>
</dbReference>
<dbReference type="RefSeq" id="WP_097052556.1">
    <property type="nucleotide sequence ID" value="NZ_OBMM01000004.1"/>
</dbReference>
<accession>A0A285TPQ8</accession>
<dbReference type="InterPro" id="IPR001638">
    <property type="entry name" value="Solute-binding_3/MltF_N"/>
</dbReference>
<reference evidence="9 10" key="1">
    <citation type="submission" date="2017-08" db="EMBL/GenBank/DDBJ databases">
        <authorList>
            <person name="de Groot N.N."/>
        </authorList>
    </citation>
    <scope>NUCLEOTIDE SEQUENCE [LARGE SCALE GENOMIC DNA]</scope>
    <source>
        <strain evidence="9 10">USBA 78</strain>
    </source>
</reference>
<feature type="signal peptide" evidence="7">
    <location>
        <begin position="1"/>
        <end position="27"/>
    </location>
</feature>
<dbReference type="GO" id="GO:0042626">
    <property type="term" value="F:ATPase-coupled transmembrane transporter activity"/>
    <property type="evidence" value="ECO:0007669"/>
    <property type="project" value="InterPro"/>
</dbReference>
<feature type="chain" id="PRO_5012222332" description="Putative aliphatic sulfonates-binding protein" evidence="7">
    <location>
        <begin position="28"/>
        <end position="319"/>
    </location>
</feature>